<dbReference type="InterPro" id="IPR015797">
    <property type="entry name" value="NUDIX_hydrolase-like_dom_sf"/>
</dbReference>
<dbReference type="CDD" id="cd03424">
    <property type="entry name" value="NUDIX_ADPRase_Nudt5_UGPPase_Nudt14"/>
    <property type="match status" value="1"/>
</dbReference>
<keyword evidence="3 4" id="KW-0378">Hydrolase</keyword>
<evidence type="ECO:0000256" key="3">
    <source>
        <dbReference type="ARBA" id="ARBA00022801"/>
    </source>
</evidence>
<evidence type="ECO:0000313" key="6">
    <source>
        <dbReference type="EMBL" id="MBB5130292.1"/>
    </source>
</evidence>
<dbReference type="PROSITE" id="PS51462">
    <property type="entry name" value="NUDIX"/>
    <property type="match status" value="1"/>
</dbReference>
<accession>A0A7W8FCF0</accession>
<evidence type="ECO:0000256" key="1">
    <source>
        <dbReference type="ARBA" id="ARBA00001946"/>
    </source>
</evidence>
<dbReference type="Proteomes" id="UP000568022">
    <property type="component" value="Unassembled WGS sequence"/>
</dbReference>
<comment type="similarity">
    <text evidence="2 4">Belongs to the Nudix hydrolase family.</text>
</comment>
<dbReference type="GO" id="GO:0047631">
    <property type="term" value="F:ADP-ribose diphosphatase activity"/>
    <property type="evidence" value="ECO:0007669"/>
    <property type="project" value="UniProtKB-EC"/>
</dbReference>
<feature type="domain" description="Nudix hydrolase" evidence="5">
    <location>
        <begin position="43"/>
        <end position="171"/>
    </location>
</feature>
<dbReference type="Pfam" id="PF00293">
    <property type="entry name" value="NUDIX"/>
    <property type="match status" value="1"/>
</dbReference>
<dbReference type="SUPFAM" id="SSF55811">
    <property type="entry name" value="Nudix"/>
    <property type="match status" value="1"/>
</dbReference>
<sequence length="179" mass="18983">MDAPRPPESRRIGERRLHRLSPWFHVVEAVLHEGRETSTWHFQDHPGAAVAVPVTAEGTVLVSSEYRIALDQVVLEVPGGRIDAGETAEQAALREMFEEVGAVSERAVHLGRFHNSPGSSNEVTHAYAALGARVVAPRAGTVETTVRDLVAQASRGGCADASTLTAVLLARAAGLLGPA</sequence>
<dbReference type="GO" id="GO:0005829">
    <property type="term" value="C:cytosol"/>
    <property type="evidence" value="ECO:0007669"/>
    <property type="project" value="TreeGrafter"/>
</dbReference>
<dbReference type="EC" id="3.6.1.13" evidence="6"/>
<dbReference type="Gene3D" id="3.90.79.10">
    <property type="entry name" value="Nucleoside Triphosphate Pyrophosphohydrolase"/>
    <property type="match status" value="1"/>
</dbReference>
<dbReference type="EMBL" id="JACHJE010000035">
    <property type="protein sequence ID" value="MBB5130292.1"/>
    <property type="molecule type" value="Genomic_DNA"/>
</dbReference>
<comment type="cofactor">
    <cofactor evidence="1">
        <name>Mg(2+)</name>
        <dbReference type="ChEBI" id="CHEBI:18420"/>
    </cofactor>
</comment>
<protein>
    <submittedName>
        <fullName evidence="6">ADP-ribose pyrophosphatase</fullName>
        <ecNumber evidence="6">3.6.1.13</ecNumber>
    </submittedName>
</protein>
<proteinExistence type="inferred from homology"/>
<keyword evidence="7" id="KW-1185">Reference proteome</keyword>
<dbReference type="GO" id="GO:0019693">
    <property type="term" value="P:ribose phosphate metabolic process"/>
    <property type="evidence" value="ECO:0007669"/>
    <property type="project" value="TreeGrafter"/>
</dbReference>
<dbReference type="PROSITE" id="PS00893">
    <property type="entry name" value="NUDIX_BOX"/>
    <property type="match status" value="1"/>
</dbReference>
<dbReference type="InterPro" id="IPR000086">
    <property type="entry name" value="NUDIX_hydrolase_dom"/>
</dbReference>
<gene>
    <name evidence="6" type="ORF">FHS32_007089</name>
</gene>
<evidence type="ECO:0000313" key="7">
    <source>
        <dbReference type="Proteomes" id="UP000568022"/>
    </source>
</evidence>
<dbReference type="PANTHER" id="PTHR11839:SF18">
    <property type="entry name" value="NUDIX HYDROLASE DOMAIN-CONTAINING PROTEIN"/>
    <property type="match status" value="1"/>
</dbReference>
<reference evidence="6 7" key="1">
    <citation type="submission" date="2020-08" db="EMBL/GenBank/DDBJ databases">
        <title>Genomic Encyclopedia of Type Strains, Phase III (KMG-III): the genomes of soil and plant-associated and newly described type strains.</title>
        <authorList>
            <person name="Whitman W."/>
        </authorList>
    </citation>
    <scope>NUCLEOTIDE SEQUENCE [LARGE SCALE GENOMIC DNA]</scope>
    <source>
        <strain evidence="6 7">CECT 3226</strain>
    </source>
</reference>
<evidence type="ECO:0000256" key="2">
    <source>
        <dbReference type="ARBA" id="ARBA00005582"/>
    </source>
</evidence>
<dbReference type="AlphaFoldDB" id="A0A7W8FCF0"/>
<evidence type="ECO:0000256" key="4">
    <source>
        <dbReference type="RuleBase" id="RU003476"/>
    </source>
</evidence>
<dbReference type="PRINTS" id="PR00502">
    <property type="entry name" value="NUDIXFAMILY"/>
</dbReference>
<dbReference type="PANTHER" id="PTHR11839">
    <property type="entry name" value="UDP/ADP-SUGAR PYROPHOSPHATASE"/>
    <property type="match status" value="1"/>
</dbReference>
<organism evidence="6 7">
    <name type="scientific">Streptomyces griseoloalbus</name>
    <dbReference type="NCBI Taxonomy" id="67303"/>
    <lineage>
        <taxon>Bacteria</taxon>
        <taxon>Bacillati</taxon>
        <taxon>Actinomycetota</taxon>
        <taxon>Actinomycetes</taxon>
        <taxon>Kitasatosporales</taxon>
        <taxon>Streptomycetaceae</taxon>
        <taxon>Streptomyces</taxon>
    </lineage>
</organism>
<dbReference type="InterPro" id="IPR020084">
    <property type="entry name" value="NUDIX_hydrolase_CS"/>
</dbReference>
<comment type="caution">
    <text evidence="6">The sequence shown here is derived from an EMBL/GenBank/DDBJ whole genome shotgun (WGS) entry which is preliminary data.</text>
</comment>
<evidence type="ECO:0000259" key="5">
    <source>
        <dbReference type="PROSITE" id="PS51462"/>
    </source>
</evidence>
<name>A0A7W8FCF0_9ACTN</name>
<dbReference type="InterPro" id="IPR020476">
    <property type="entry name" value="Nudix_hydrolase"/>
</dbReference>
<dbReference type="GO" id="GO:0006753">
    <property type="term" value="P:nucleoside phosphate metabolic process"/>
    <property type="evidence" value="ECO:0007669"/>
    <property type="project" value="TreeGrafter"/>
</dbReference>